<dbReference type="EC" id="3.6.3.36" evidence="5"/>
<dbReference type="Pfam" id="PF00005">
    <property type="entry name" value="ABC_tran"/>
    <property type="match status" value="1"/>
</dbReference>
<dbReference type="GO" id="GO:0005524">
    <property type="term" value="F:ATP binding"/>
    <property type="evidence" value="ECO:0007669"/>
    <property type="project" value="UniProtKB-KW"/>
</dbReference>
<feature type="domain" description="ABC transporter" evidence="4">
    <location>
        <begin position="5"/>
        <end position="237"/>
    </location>
</feature>
<evidence type="ECO:0000256" key="2">
    <source>
        <dbReference type="ARBA" id="ARBA00022741"/>
    </source>
</evidence>
<dbReference type="InterPro" id="IPR050166">
    <property type="entry name" value="ABC_transporter_ATP-bind"/>
</dbReference>
<dbReference type="Gene3D" id="3.40.50.300">
    <property type="entry name" value="P-loop containing nucleotide triphosphate hydrolases"/>
    <property type="match status" value="1"/>
</dbReference>
<dbReference type="AlphaFoldDB" id="A0AAC9RM82"/>
<dbReference type="SUPFAM" id="SSF52540">
    <property type="entry name" value="P-loop containing nucleoside triphosphate hydrolases"/>
    <property type="match status" value="1"/>
</dbReference>
<name>A0AAC9RM82_9CLOT</name>
<evidence type="ECO:0000313" key="5">
    <source>
        <dbReference type="EMBL" id="ARE88646.1"/>
    </source>
</evidence>
<keyword evidence="2" id="KW-0547">Nucleotide-binding</keyword>
<dbReference type="PANTHER" id="PTHR42788">
    <property type="entry name" value="TAURINE IMPORT ATP-BINDING PROTEIN-RELATED"/>
    <property type="match status" value="1"/>
</dbReference>
<keyword evidence="3 5" id="KW-0067">ATP-binding</keyword>
<dbReference type="RefSeq" id="WP_205684253.1">
    <property type="nucleotide sequence ID" value="NZ_CP017603.1"/>
</dbReference>
<sequence>MNKMIEVKGLNKIFLTEKKKEVYALRDINLSIEAQEFVCLLGPSGSGKSTLLRLMEGITEPTTGEVKVMGQTIRGPILDAGMVFQEYSLMPWKNIIDNVAFGLELRKVPKRDRYKVASEILDKFGLGEFTKSFPHELSGGMKQRAAIARSIATSPKILYMDEPFGALDAYTRFQMQKDLIEFWLQEKRTIVFVTHSVEEAIFLGTRVILMSPRPGEIVGDYHIELAYPRNRWSQEFGEYFQKIMGQLDEVSERSR</sequence>
<dbReference type="InterPro" id="IPR003593">
    <property type="entry name" value="AAA+_ATPase"/>
</dbReference>
<evidence type="ECO:0000256" key="1">
    <source>
        <dbReference type="ARBA" id="ARBA00022448"/>
    </source>
</evidence>
<evidence type="ECO:0000256" key="3">
    <source>
        <dbReference type="ARBA" id="ARBA00022840"/>
    </source>
</evidence>
<organism evidence="5 6">
    <name type="scientific">Clostridium formicaceticum</name>
    <dbReference type="NCBI Taxonomy" id="1497"/>
    <lineage>
        <taxon>Bacteria</taxon>
        <taxon>Bacillati</taxon>
        <taxon>Bacillota</taxon>
        <taxon>Clostridia</taxon>
        <taxon>Eubacteriales</taxon>
        <taxon>Clostridiaceae</taxon>
        <taxon>Clostridium</taxon>
    </lineage>
</organism>
<dbReference type="SMART" id="SM00382">
    <property type="entry name" value="AAA"/>
    <property type="match status" value="1"/>
</dbReference>
<dbReference type="EMBL" id="CP020559">
    <property type="protein sequence ID" value="ARE88646.1"/>
    <property type="molecule type" value="Genomic_DNA"/>
</dbReference>
<gene>
    <name evidence="5" type="primary">tauB</name>
    <name evidence="5" type="ORF">CLFO_30520</name>
</gene>
<accession>A0AAC9RM82</accession>
<protein>
    <submittedName>
        <fullName evidence="5">Taurine import ATP-binding protein TauB</fullName>
        <ecNumber evidence="5">3.6.3.36</ecNumber>
    </submittedName>
</protein>
<keyword evidence="5" id="KW-0378">Hydrolase</keyword>
<dbReference type="InterPro" id="IPR003439">
    <property type="entry name" value="ABC_transporter-like_ATP-bd"/>
</dbReference>
<dbReference type="PROSITE" id="PS50893">
    <property type="entry name" value="ABC_TRANSPORTER_2"/>
    <property type="match status" value="1"/>
</dbReference>
<evidence type="ECO:0000313" key="6">
    <source>
        <dbReference type="Proteomes" id="UP000192478"/>
    </source>
</evidence>
<keyword evidence="1" id="KW-0813">Transport</keyword>
<dbReference type="CDD" id="cd03293">
    <property type="entry name" value="ABC_NrtD_SsuB_transporters"/>
    <property type="match status" value="1"/>
</dbReference>
<dbReference type="InterPro" id="IPR017871">
    <property type="entry name" value="ABC_transporter-like_CS"/>
</dbReference>
<dbReference type="InterPro" id="IPR027417">
    <property type="entry name" value="P-loop_NTPase"/>
</dbReference>
<dbReference type="GO" id="GO:0016887">
    <property type="term" value="F:ATP hydrolysis activity"/>
    <property type="evidence" value="ECO:0007669"/>
    <property type="project" value="InterPro"/>
</dbReference>
<reference evidence="5 6" key="1">
    <citation type="submission" date="2017-03" db="EMBL/GenBank/DDBJ databases">
        <title>Complete sequence of Clostridium formicaceticum DSM 92.</title>
        <authorList>
            <person name="Poehlein A."/>
            <person name="Karl M."/>
            <person name="Bengelsdorf F.R."/>
            <person name="Duerre P."/>
            <person name="Daniel R."/>
        </authorList>
    </citation>
    <scope>NUCLEOTIDE SEQUENCE [LARGE SCALE GENOMIC DNA]</scope>
    <source>
        <strain evidence="5 6">DSM 92</strain>
    </source>
</reference>
<dbReference type="Proteomes" id="UP000192478">
    <property type="component" value="Chromosome"/>
</dbReference>
<dbReference type="PANTHER" id="PTHR42788:SF13">
    <property type="entry name" value="ALIPHATIC SULFONATES IMPORT ATP-BINDING PROTEIN SSUB"/>
    <property type="match status" value="1"/>
</dbReference>
<dbReference type="PROSITE" id="PS00211">
    <property type="entry name" value="ABC_TRANSPORTER_1"/>
    <property type="match status" value="1"/>
</dbReference>
<evidence type="ECO:0000259" key="4">
    <source>
        <dbReference type="PROSITE" id="PS50893"/>
    </source>
</evidence>
<proteinExistence type="predicted"/>